<dbReference type="Proteomes" id="UP000326837">
    <property type="component" value="Chromosome"/>
</dbReference>
<comment type="cofactor">
    <cofactor evidence="1">
        <name>Zn(2+)</name>
        <dbReference type="ChEBI" id="CHEBI:29105"/>
    </cofactor>
</comment>
<dbReference type="Pfam" id="PF01242">
    <property type="entry name" value="PTPS"/>
    <property type="match status" value="1"/>
</dbReference>
<evidence type="ECO:0000256" key="10">
    <source>
        <dbReference type="ARBA" id="ARBA00048807"/>
    </source>
</evidence>
<keyword evidence="8" id="KW-0456">Lyase</keyword>
<evidence type="ECO:0000256" key="5">
    <source>
        <dbReference type="ARBA" id="ARBA00018141"/>
    </source>
</evidence>
<dbReference type="RefSeq" id="WP_152097504.1">
    <property type="nucleotide sequence ID" value="NZ_AP021861.1"/>
</dbReference>
<accession>A0A5K7X4M7</accession>
<dbReference type="Gene3D" id="3.30.479.10">
    <property type="entry name" value="6-pyruvoyl tetrahydropterin synthase/QueD"/>
    <property type="match status" value="1"/>
</dbReference>
<dbReference type="PANTHER" id="PTHR12589">
    <property type="entry name" value="PYRUVOYL TETRAHYDROBIOPTERIN SYNTHASE"/>
    <property type="match status" value="1"/>
</dbReference>
<organism evidence="11 12">
    <name type="scientific">Lacipirellula parvula</name>
    <dbReference type="NCBI Taxonomy" id="2650471"/>
    <lineage>
        <taxon>Bacteria</taxon>
        <taxon>Pseudomonadati</taxon>
        <taxon>Planctomycetota</taxon>
        <taxon>Planctomycetia</taxon>
        <taxon>Pirellulales</taxon>
        <taxon>Lacipirellulaceae</taxon>
        <taxon>Lacipirellula</taxon>
    </lineage>
</organism>
<evidence type="ECO:0000256" key="6">
    <source>
        <dbReference type="ARBA" id="ARBA00022723"/>
    </source>
</evidence>
<evidence type="ECO:0000256" key="2">
    <source>
        <dbReference type="ARBA" id="ARBA00005061"/>
    </source>
</evidence>
<gene>
    <name evidence="11" type="ORF">PLANPX_0957</name>
</gene>
<dbReference type="InterPro" id="IPR007115">
    <property type="entry name" value="6-PTP_synth/QueD"/>
</dbReference>
<dbReference type="UniPathway" id="UPA00391"/>
<comment type="catalytic activity">
    <reaction evidence="10">
        <text>7,8-dihydroneopterin 3'-triphosphate + H2O = 6-carboxy-5,6,7,8-tetrahydropterin + triphosphate + acetaldehyde + 2 H(+)</text>
        <dbReference type="Rhea" id="RHEA:27966"/>
        <dbReference type="ChEBI" id="CHEBI:15343"/>
        <dbReference type="ChEBI" id="CHEBI:15377"/>
        <dbReference type="ChEBI" id="CHEBI:15378"/>
        <dbReference type="ChEBI" id="CHEBI:18036"/>
        <dbReference type="ChEBI" id="CHEBI:58462"/>
        <dbReference type="ChEBI" id="CHEBI:61032"/>
        <dbReference type="EC" id="4.1.2.50"/>
    </reaction>
</comment>
<dbReference type="KEGG" id="lpav:PLANPX_0957"/>
<evidence type="ECO:0000256" key="7">
    <source>
        <dbReference type="ARBA" id="ARBA00022833"/>
    </source>
</evidence>
<keyword evidence="6" id="KW-0479">Metal-binding</keyword>
<comment type="similarity">
    <text evidence="3">Belongs to the PTPS family. QueD subfamily.</text>
</comment>
<comment type="pathway">
    <text evidence="2">Purine metabolism; 7-cyano-7-deazaguanine biosynthesis.</text>
</comment>
<keyword evidence="12" id="KW-1185">Reference proteome</keyword>
<evidence type="ECO:0000313" key="11">
    <source>
        <dbReference type="EMBL" id="BBO31345.1"/>
    </source>
</evidence>
<name>A0A5K7X4M7_9BACT</name>
<evidence type="ECO:0000256" key="9">
    <source>
        <dbReference type="ARBA" id="ARBA00031449"/>
    </source>
</evidence>
<dbReference type="GO" id="GO:0070497">
    <property type="term" value="F:6-carboxytetrahydropterin synthase activity"/>
    <property type="evidence" value="ECO:0007669"/>
    <property type="project" value="UniProtKB-EC"/>
</dbReference>
<evidence type="ECO:0000256" key="4">
    <source>
        <dbReference type="ARBA" id="ARBA00012982"/>
    </source>
</evidence>
<dbReference type="EC" id="4.1.2.50" evidence="4"/>
<dbReference type="PANTHER" id="PTHR12589:SF7">
    <property type="entry name" value="6-PYRUVOYL TETRAHYDROBIOPTERIN SYNTHASE"/>
    <property type="match status" value="1"/>
</dbReference>
<evidence type="ECO:0000256" key="1">
    <source>
        <dbReference type="ARBA" id="ARBA00001947"/>
    </source>
</evidence>
<evidence type="ECO:0000256" key="8">
    <source>
        <dbReference type="ARBA" id="ARBA00023239"/>
    </source>
</evidence>
<dbReference type="AlphaFoldDB" id="A0A5K7X4M7"/>
<proteinExistence type="inferred from homology"/>
<evidence type="ECO:0000256" key="3">
    <source>
        <dbReference type="ARBA" id="ARBA00008900"/>
    </source>
</evidence>
<sequence length="166" mass="18737">MPETYRVRIHKERLVFSTAHFITYAGDICEPIHGHNYHVYCEVEGPLDGNQYVIDFIALRDALQKIVDGLDHRVVLPLRHPTIKVVEQPGGEAGEVVATHGKRRWIFPRQDCVLLEVENTTAELLAKHIASETLATLAPAVRDALVSMEVGVDECDGQWGVYRWRA</sequence>
<reference evidence="12" key="1">
    <citation type="submission" date="2019-10" db="EMBL/GenBank/DDBJ databases">
        <title>Lacipirellula parvula gen. nov., sp. nov., representing a lineage of planctomycetes widespread in freshwater anoxic habitats, and description of the family Lacipirellulaceae.</title>
        <authorList>
            <person name="Dedysh S.N."/>
            <person name="Kulichevskaya I.S."/>
            <person name="Beletsky A.V."/>
            <person name="Rakitin A.L."/>
            <person name="Mardanov A.V."/>
            <person name="Ivanova A.A."/>
            <person name="Saltykova V.X."/>
            <person name="Rijpstra W.I.C."/>
            <person name="Sinninghe Damste J.S."/>
            <person name="Ravin N.V."/>
        </authorList>
    </citation>
    <scope>NUCLEOTIDE SEQUENCE [LARGE SCALE GENOMIC DNA]</scope>
    <source>
        <strain evidence="12">PX69</strain>
    </source>
</reference>
<keyword evidence="7" id="KW-0862">Zinc</keyword>
<dbReference type="SUPFAM" id="SSF55620">
    <property type="entry name" value="Tetrahydrobiopterin biosynthesis enzymes-like"/>
    <property type="match status" value="1"/>
</dbReference>
<protein>
    <recommendedName>
        <fullName evidence="5">6-carboxy-5,6,7,8-tetrahydropterin synthase</fullName>
        <ecNumber evidence="4">4.1.2.50</ecNumber>
    </recommendedName>
    <alternativeName>
        <fullName evidence="9">Queuosine biosynthesis protein QueD</fullName>
    </alternativeName>
</protein>
<dbReference type="InterPro" id="IPR038418">
    <property type="entry name" value="6-PTP_synth/QueD_sf"/>
</dbReference>
<dbReference type="EMBL" id="AP021861">
    <property type="protein sequence ID" value="BBO31345.1"/>
    <property type="molecule type" value="Genomic_DNA"/>
</dbReference>
<dbReference type="GO" id="GO:0046872">
    <property type="term" value="F:metal ion binding"/>
    <property type="evidence" value="ECO:0007669"/>
    <property type="project" value="UniProtKB-KW"/>
</dbReference>
<evidence type="ECO:0000313" key="12">
    <source>
        <dbReference type="Proteomes" id="UP000326837"/>
    </source>
</evidence>